<keyword evidence="1 3" id="KW-0963">Cytoplasm</keyword>
<dbReference type="SUPFAM" id="SSF53927">
    <property type="entry name" value="Cytidine deaminase-like"/>
    <property type="match status" value="1"/>
</dbReference>
<evidence type="ECO:0000256" key="4">
    <source>
        <dbReference type="SAM" id="MobiDB-lite"/>
    </source>
</evidence>
<keyword evidence="2 3" id="KW-0501">Molybdenum cofactor biosynthesis</keyword>
<dbReference type="InterPro" id="IPR016193">
    <property type="entry name" value="Cytidine_deaminase-like"/>
</dbReference>
<dbReference type="PANTHER" id="PTHR30592">
    <property type="entry name" value="FORMATE DEHYDROGENASE"/>
    <property type="match status" value="1"/>
</dbReference>
<sequence>MQGEEMSADEKGSQSQSVTRLRDGQCQHGEDQVAQEIAVALVFNGIAFAVMMASPTALEDFAYGFAFSEGIIEHVAQIYDVEATESAQGITLDITIAAVCFAGLKDRKRQLAGRTGCGLCGVESLAQAIRQPAPVLSNLTLHATAISSAIAAMREQQILLQATGSSHAAAWCSADGTVQVIREDVGRHNALDKVIGACLRKGIAPSQGFICITSRASYEMVQKTASAGIPVLAAVSGVTSLAIDIAQQAGVSLLGFTRGKDLSIYSHPQRIHIQDHE</sequence>
<comment type="similarity">
    <text evidence="3">Belongs to the FdhD family.</text>
</comment>
<feature type="region of interest" description="Disordered" evidence="4">
    <location>
        <begin position="1"/>
        <end position="25"/>
    </location>
</feature>
<evidence type="ECO:0000313" key="6">
    <source>
        <dbReference type="Proteomes" id="UP000648257"/>
    </source>
</evidence>
<dbReference type="Pfam" id="PF02634">
    <property type="entry name" value="FdhD-NarQ"/>
    <property type="match status" value="1"/>
</dbReference>
<comment type="function">
    <text evidence="3">Required for formate dehydrogenase (FDH) activity. Acts as a sulfur carrier protein that transfers sulfur from IscS to the molybdenum cofactor prior to its insertion into FDH.</text>
</comment>
<organism evidence="5 6">
    <name type="scientific">Undibacterium seohonense</name>
    <dbReference type="NCBI Taxonomy" id="1344950"/>
    <lineage>
        <taxon>Bacteria</taxon>
        <taxon>Pseudomonadati</taxon>
        <taxon>Pseudomonadota</taxon>
        <taxon>Betaproteobacteria</taxon>
        <taxon>Burkholderiales</taxon>
        <taxon>Oxalobacteraceae</taxon>
        <taxon>Undibacterium</taxon>
    </lineage>
</organism>
<comment type="caution">
    <text evidence="5">The sequence shown here is derived from an EMBL/GenBank/DDBJ whole genome shotgun (WGS) entry which is preliminary data.</text>
</comment>
<dbReference type="Gene3D" id="3.40.140.10">
    <property type="entry name" value="Cytidine Deaminase, domain 2"/>
    <property type="match status" value="1"/>
</dbReference>
<dbReference type="HAMAP" id="MF_00187">
    <property type="entry name" value="FdhD"/>
    <property type="match status" value="1"/>
</dbReference>
<evidence type="ECO:0000256" key="2">
    <source>
        <dbReference type="ARBA" id="ARBA00023150"/>
    </source>
</evidence>
<reference evidence="5 6" key="1">
    <citation type="submission" date="2020-08" db="EMBL/GenBank/DDBJ databases">
        <title>Novel species isolated from subtropical streams in China.</title>
        <authorList>
            <person name="Lu H."/>
        </authorList>
    </citation>
    <scope>NUCLEOTIDE SEQUENCE [LARGE SCALE GENOMIC DNA]</scope>
    <source>
        <strain evidence="5 6">KACC 16656</strain>
    </source>
</reference>
<comment type="caution">
    <text evidence="3">Lacks conserved residue(s) required for the propagation of feature annotation.</text>
</comment>
<name>A0ABR6X7X3_9BURK</name>
<proteinExistence type="inferred from homology"/>
<dbReference type="PANTHER" id="PTHR30592:SF1">
    <property type="entry name" value="SULFUR CARRIER PROTEIN FDHD"/>
    <property type="match status" value="1"/>
</dbReference>
<gene>
    <name evidence="3 5" type="primary">fdhD</name>
    <name evidence="5" type="ORF">H8K52_16630</name>
</gene>
<feature type="active site" description="Cysteine persulfide intermediate" evidence="3">
    <location>
        <position position="117"/>
    </location>
</feature>
<comment type="subcellular location">
    <subcellularLocation>
        <location evidence="3">Cytoplasm</location>
    </subcellularLocation>
</comment>
<dbReference type="PIRSF" id="PIRSF015626">
    <property type="entry name" value="FdhD"/>
    <property type="match status" value="1"/>
</dbReference>
<dbReference type="EMBL" id="JACOFW010000023">
    <property type="protein sequence ID" value="MBC3808967.1"/>
    <property type="molecule type" value="Genomic_DNA"/>
</dbReference>
<dbReference type="InterPro" id="IPR003786">
    <property type="entry name" value="FdhD"/>
</dbReference>
<evidence type="ECO:0000313" key="5">
    <source>
        <dbReference type="EMBL" id="MBC3808967.1"/>
    </source>
</evidence>
<dbReference type="Gene3D" id="3.10.20.10">
    <property type="match status" value="1"/>
</dbReference>
<evidence type="ECO:0000256" key="1">
    <source>
        <dbReference type="ARBA" id="ARBA00022490"/>
    </source>
</evidence>
<keyword evidence="6" id="KW-1185">Reference proteome</keyword>
<dbReference type="NCBIfam" id="TIGR00129">
    <property type="entry name" value="fdhD_narQ"/>
    <property type="match status" value="1"/>
</dbReference>
<accession>A0ABR6X7X3</accession>
<evidence type="ECO:0000256" key="3">
    <source>
        <dbReference type="HAMAP-Rule" id="MF_00187"/>
    </source>
</evidence>
<protein>
    <recommendedName>
        <fullName evidence="3">Sulfur carrier protein FdhD</fullName>
    </recommendedName>
</protein>
<dbReference type="Proteomes" id="UP000648257">
    <property type="component" value="Unassembled WGS sequence"/>
</dbReference>